<evidence type="ECO:0000259" key="4">
    <source>
        <dbReference type="PROSITE" id="PS50987"/>
    </source>
</evidence>
<keyword evidence="1" id="KW-0805">Transcription regulation</keyword>
<evidence type="ECO:0000313" key="5">
    <source>
        <dbReference type="EMBL" id="SMX93859.1"/>
    </source>
</evidence>
<dbReference type="NCBIfam" id="NF033788">
    <property type="entry name" value="HTH_metalloreg"/>
    <property type="match status" value="1"/>
</dbReference>
<dbReference type="InterPro" id="IPR001845">
    <property type="entry name" value="HTH_ArsR_DNA-bd_dom"/>
</dbReference>
<dbReference type="SUPFAM" id="SSF46785">
    <property type="entry name" value="Winged helix' DNA-binding domain"/>
    <property type="match status" value="1"/>
</dbReference>
<dbReference type="SMART" id="SM00418">
    <property type="entry name" value="HTH_ARSR"/>
    <property type="match status" value="1"/>
</dbReference>
<dbReference type="InterPro" id="IPR011991">
    <property type="entry name" value="ArsR-like_HTH"/>
</dbReference>
<evidence type="ECO:0000313" key="6">
    <source>
        <dbReference type="Proteomes" id="UP000234433"/>
    </source>
</evidence>
<gene>
    <name evidence="5" type="ORF">BANT918_02077</name>
</gene>
<dbReference type="PANTHER" id="PTHR33154:SF18">
    <property type="entry name" value="ARSENICAL RESISTANCE OPERON REPRESSOR"/>
    <property type="match status" value="1"/>
</dbReference>
<dbReference type="AlphaFoldDB" id="A0A2H1K2E3"/>
<dbReference type="InterPro" id="IPR051081">
    <property type="entry name" value="HTH_MetalResp_TranReg"/>
</dbReference>
<dbReference type="InterPro" id="IPR036390">
    <property type="entry name" value="WH_DNA-bd_sf"/>
</dbReference>
<dbReference type="Gene3D" id="1.10.10.10">
    <property type="entry name" value="Winged helix-like DNA-binding domain superfamily/Winged helix DNA-binding domain"/>
    <property type="match status" value="1"/>
</dbReference>
<accession>A0A2H1K2E3</accession>
<dbReference type="PRINTS" id="PR00778">
    <property type="entry name" value="HTHARSR"/>
</dbReference>
<sequence length="148" mass="15945">MPEVAQPQTSKVIDMHLSITYRQLSMYGHNGEVTTEQILPAPASAACCTTLTAEPLDQGQAQDFAKILKALADPTRLRLVSLVAAHEGNEACACDLIDPVGLGQPTVSHHLKILVDAGVLHREKRGIWSYYSLAGQTLERIAAFLSPA</sequence>
<dbReference type="Proteomes" id="UP000234433">
    <property type="component" value="Unassembled WGS sequence"/>
</dbReference>
<name>A0A2H1K2E3_9MICO</name>
<dbReference type="EMBL" id="FXZD01000006">
    <property type="protein sequence ID" value="SMX93859.1"/>
    <property type="molecule type" value="Genomic_DNA"/>
</dbReference>
<proteinExistence type="predicted"/>
<evidence type="ECO:0000256" key="3">
    <source>
        <dbReference type="ARBA" id="ARBA00023163"/>
    </source>
</evidence>
<feature type="domain" description="HTH arsR-type" evidence="4">
    <location>
        <begin position="56"/>
        <end position="148"/>
    </location>
</feature>
<evidence type="ECO:0000256" key="2">
    <source>
        <dbReference type="ARBA" id="ARBA00023125"/>
    </source>
</evidence>
<dbReference type="GO" id="GO:0003700">
    <property type="term" value="F:DNA-binding transcription factor activity"/>
    <property type="evidence" value="ECO:0007669"/>
    <property type="project" value="InterPro"/>
</dbReference>
<dbReference type="GO" id="GO:0003677">
    <property type="term" value="F:DNA binding"/>
    <property type="evidence" value="ECO:0007669"/>
    <property type="project" value="UniProtKB-KW"/>
</dbReference>
<keyword evidence="2" id="KW-0238">DNA-binding</keyword>
<dbReference type="CDD" id="cd00090">
    <property type="entry name" value="HTH_ARSR"/>
    <property type="match status" value="1"/>
</dbReference>
<dbReference type="InterPro" id="IPR036388">
    <property type="entry name" value="WH-like_DNA-bd_sf"/>
</dbReference>
<protein>
    <submittedName>
        <fullName evidence="5">ArsR family transcriptional regulator</fullName>
    </submittedName>
</protein>
<organism evidence="5 6">
    <name type="scientific">Brevibacterium antiquum CNRZ 918</name>
    <dbReference type="NCBI Taxonomy" id="1255637"/>
    <lineage>
        <taxon>Bacteria</taxon>
        <taxon>Bacillati</taxon>
        <taxon>Actinomycetota</taxon>
        <taxon>Actinomycetes</taxon>
        <taxon>Micrococcales</taxon>
        <taxon>Brevibacteriaceae</taxon>
        <taxon>Brevibacterium</taxon>
    </lineage>
</organism>
<keyword evidence="3" id="KW-0804">Transcription</keyword>
<reference evidence="5 6" key="1">
    <citation type="submission" date="2017-03" db="EMBL/GenBank/DDBJ databases">
        <authorList>
            <person name="Afonso C.L."/>
            <person name="Miller P.J."/>
            <person name="Scott M.A."/>
            <person name="Spackman E."/>
            <person name="Goraichik I."/>
            <person name="Dimitrov K.M."/>
            <person name="Suarez D.L."/>
            <person name="Swayne D.E."/>
        </authorList>
    </citation>
    <scope>NUCLEOTIDE SEQUENCE [LARGE SCALE GENOMIC DNA]</scope>
    <source>
        <strain evidence="5 6">CNRZ 918</strain>
    </source>
</reference>
<dbReference type="PROSITE" id="PS50987">
    <property type="entry name" value="HTH_ARSR_2"/>
    <property type="match status" value="1"/>
</dbReference>
<dbReference type="Pfam" id="PF01022">
    <property type="entry name" value="HTH_5"/>
    <property type="match status" value="1"/>
</dbReference>
<dbReference type="PANTHER" id="PTHR33154">
    <property type="entry name" value="TRANSCRIPTIONAL REGULATOR, ARSR FAMILY"/>
    <property type="match status" value="1"/>
</dbReference>
<evidence type="ECO:0000256" key="1">
    <source>
        <dbReference type="ARBA" id="ARBA00023015"/>
    </source>
</evidence>